<evidence type="ECO:0000256" key="5">
    <source>
        <dbReference type="ARBA" id="ARBA00023136"/>
    </source>
</evidence>
<comment type="subcellular location">
    <subcellularLocation>
        <location evidence="1 10">Cell membrane</location>
        <topology evidence="1 10">Multi-pass membrane protein</topology>
    </subcellularLocation>
</comment>
<dbReference type="Pfam" id="PF02537">
    <property type="entry name" value="CRCB"/>
    <property type="match status" value="1"/>
</dbReference>
<evidence type="ECO:0000313" key="12">
    <source>
        <dbReference type="Proteomes" id="UP001623041"/>
    </source>
</evidence>
<comment type="similarity">
    <text evidence="7 10">Belongs to the fluoride channel Fluc/FEX (TC 1.A.43) family.</text>
</comment>
<keyword evidence="10" id="KW-0915">Sodium</keyword>
<gene>
    <name evidence="10 11" type="primary">crcB</name>
    <name evidence="10" type="synonym">fluC</name>
    <name evidence="11" type="ORF">ACJEBI_15735</name>
</gene>
<keyword evidence="12" id="KW-1185">Reference proteome</keyword>
<feature type="transmembrane region" description="Helical" evidence="10">
    <location>
        <begin position="63"/>
        <end position="83"/>
    </location>
</feature>
<keyword evidence="6 10" id="KW-0407">Ion channel</keyword>
<keyword evidence="10" id="KW-0479">Metal-binding</keyword>
<feature type="binding site" evidence="10">
    <location>
        <position position="77"/>
    </location>
    <ligand>
        <name>Na(+)</name>
        <dbReference type="ChEBI" id="CHEBI:29101"/>
        <note>structural</note>
    </ligand>
</feature>
<accession>A0ABW8RL46</accession>
<evidence type="ECO:0000256" key="9">
    <source>
        <dbReference type="ARBA" id="ARBA00049940"/>
    </source>
</evidence>
<comment type="catalytic activity">
    <reaction evidence="8">
        <text>fluoride(in) = fluoride(out)</text>
        <dbReference type="Rhea" id="RHEA:76159"/>
        <dbReference type="ChEBI" id="CHEBI:17051"/>
    </reaction>
    <physiologicalReaction direction="left-to-right" evidence="8">
        <dbReference type="Rhea" id="RHEA:76160"/>
    </physiologicalReaction>
</comment>
<evidence type="ECO:0000256" key="1">
    <source>
        <dbReference type="ARBA" id="ARBA00004651"/>
    </source>
</evidence>
<comment type="function">
    <text evidence="9 10">Fluoride-specific ion channel. Important for reducing fluoride concentration in the cell, thus reducing its toxicity.</text>
</comment>
<evidence type="ECO:0000256" key="6">
    <source>
        <dbReference type="ARBA" id="ARBA00023303"/>
    </source>
</evidence>
<keyword evidence="4 10" id="KW-1133">Transmembrane helix</keyword>
<evidence type="ECO:0000256" key="8">
    <source>
        <dbReference type="ARBA" id="ARBA00035585"/>
    </source>
</evidence>
<organism evidence="11 12">
    <name type="scientific">Bacillus salipaludis</name>
    <dbReference type="NCBI Taxonomy" id="2547811"/>
    <lineage>
        <taxon>Bacteria</taxon>
        <taxon>Bacillati</taxon>
        <taxon>Bacillota</taxon>
        <taxon>Bacilli</taxon>
        <taxon>Bacillales</taxon>
        <taxon>Bacillaceae</taxon>
        <taxon>Bacillus</taxon>
    </lineage>
</organism>
<evidence type="ECO:0000256" key="10">
    <source>
        <dbReference type="HAMAP-Rule" id="MF_00454"/>
    </source>
</evidence>
<feature type="transmembrane region" description="Helical" evidence="10">
    <location>
        <begin position="95"/>
        <end position="115"/>
    </location>
</feature>
<dbReference type="InterPro" id="IPR003691">
    <property type="entry name" value="FluC"/>
</dbReference>
<keyword evidence="10" id="KW-0406">Ion transport</keyword>
<comment type="caution">
    <text evidence="11">The sequence shown here is derived from an EMBL/GenBank/DDBJ whole genome shotgun (WGS) entry which is preliminary data.</text>
</comment>
<keyword evidence="2 10" id="KW-1003">Cell membrane</keyword>
<evidence type="ECO:0000256" key="3">
    <source>
        <dbReference type="ARBA" id="ARBA00022692"/>
    </source>
</evidence>
<comment type="activity regulation">
    <text evidence="10">Na(+) is not transported, but it plays an essential structural role and its presence is essential for fluoride channel function.</text>
</comment>
<keyword evidence="3 10" id="KW-0812">Transmembrane</keyword>
<dbReference type="NCBIfam" id="TIGR00494">
    <property type="entry name" value="crcB"/>
    <property type="match status" value="1"/>
</dbReference>
<feature type="transmembrane region" description="Helical" evidence="10">
    <location>
        <begin position="5"/>
        <end position="28"/>
    </location>
</feature>
<feature type="transmembrane region" description="Helical" evidence="10">
    <location>
        <begin position="34"/>
        <end position="56"/>
    </location>
</feature>
<name>A0ABW8RL46_9BACI</name>
<dbReference type="EMBL" id="JBJHQH010000011">
    <property type="protein sequence ID" value="MFK9092925.1"/>
    <property type="molecule type" value="Genomic_DNA"/>
</dbReference>
<dbReference type="PANTHER" id="PTHR28259">
    <property type="entry name" value="FLUORIDE EXPORT PROTEIN 1-RELATED"/>
    <property type="match status" value="1"/>
</dbReference>
<keyword evidence="10" id="KW-0813">Transport</keyword>
<dbReference type="PANTHER" id="PTHR28259:SF1">
    <property type="entry name" value="FLUORIDE EXPORT PROTEIN 1-RELATED"/>
    <property type="match status" value="1"/>
</dbReference>
<protein>
    <recommendedName>
        <fullName evidence="10">Fluoride-specific ion channel FluC</fullName>
    </recommendedName>
</protein>
<reference evidence="11 12" key="1">
    <citation type="submission" date="2024-11" db="EMBL/GenBank/DDBJ databases">
        <authorList>
            <person name="Lucas J.A."/>
        </authorList>
    </citation>
    <scope>NUCLEOTIDE SEQUENCE [LARGE SCALE GENOMIC DNA]</scope>
    <source>
        <strain evidence="11 12">Z 5.4</strain>
    </source>
</reference>
<keyword evidence="5 10" id="KW-0472">Membrane</keyword>
<evidence type="ECO:0000256" key="2">
    <source>
        <dbReference type="ARBA" id="ARBA00022475"/>
    </source>
</evidence>
<dbReference type="Proteomes" id="UP001623041">
    <property type="component" value="Unassembled WGS sequence"/>
</dbReference>
<dbReference type="HAMAP" id="MF_00454">
    <property type="entry name" value="FluC"/>
    <property type="match status" value="1"/>
</dbReference>
<evidence type="ECO:0000256" key="4">
    <source>
        <dbReference type="ARBA" id="ARBA00022989"/>
    </source>
</evidence>
<evidence type="ECO:0000256" key="7">
    <source>
        <dbReference type="ARBA" id="ARBA00035120"/>
    </source>
</evidence>
<feature type="binding site" evidence="10">
    <location>
        <position position="74"/>
    </location>
    <ligand>
        <name>Na(+)</name>
        <dbReference type="ChEBI" id="CHEBI:29101"/>
        <note>structural</note>
    </ligand>
</feature>
<sequence length="129" mass="14670">MVYFFVGFGGMAGSLLRYLLSILAVHFWGNEFPIGTLFINLTGSFFLGWMTTAWVIPKKLHPYLLSALTTGVIGSYTTFSTFCYESVHLFETKEYLFGFLYMFISLIGGLFFVRAGRKISERQKKGEVL</sequence>
<proteinExistence type="inferred from homology"/>
<dbReference type="RefSeq" id="WP_406581485.1">
    <property type="nucleotide sequence ID" value="NZ_JBJHQH010000011.1"/>
</dbReference>
<evidence type="ECO:0000313" key="11">
    <source>
        <dbReference type="EMBL" id="MFK9092925.1"/>
    </source>
</evidence>